<dbReference type="GO" id="GO:0034975">
    <property type="term" value="P:protein folding in endoplasmic reticulum"/>
    <property type="evidence" value="ECO:0007669"/>
    <property type="project" value="InterPro"/>
</dbReference>
<dbReference type="Proteomes" id="UP000708208">
    <property type="component" value="Unassembled WGS sequence"/>
</dbReference>
<dbReference type="PANTHER" id="PTHR12613">
    <property type="entry name" value="ERO1-RELATED"/>
    <property type="match status" value="1"/>
</dbReference>
<comment type="caution">
    <text evidence="1">The sequence shown here is derived from an EMBL/GenBank/DDBJ whole genome shotgun (WGS) entry which is preliminary data.</text>
</comment>
<dbReference type="InterPro" id="IPR007266">
    <property type="entry name" value="Ero1"/>
</dbReference>
<dbReference type="Pfam" id="PF04137">
    <property type="entry name" value="ERO1"/>
    <property type="match status" value="1"/>
</dbReference>
<dbReference type="PANTHER" id="PTHR12613:SF0">
    <property type="entry name" value="ERO1-LIKE PROTEIN"/>
    <property type="match status" value="1"/>
</dbReference>
<organism evidence="1 2">
    <name type="scientific">Allacma fusca</name>
    <dbReference type="NCBI Taxonomy" id="39272"/>
    <lineage>
        <taxon>Eukaryota</taxon>
        <taxon>Metazoa</taxon>
        <taxon>Ecdysozoa</taxon>
        <taxon>Arthropoda</taxon>
        <taxon>Hexapoda</taxon>
        <taxon>Collembola</taxon>
        <taxon>Symphypleona</taxon>
        <taxon>Sminthuridae</taxon>
        <taxon>Allacma</taxon>
    </lineage>
</organism>
<dbReference type="GO" id="GO:0071949">
    <property type="term" value="F:FAD binding"/>
    <property type="evidence" value="ECO:0007669"/>
    <property type="project" value="InterPro"/>
</dbReference>
<evidence type="ECO:0000313" key="2">
    <source>
        <dbReference type="Proteomes" id="UP000708208"/>
    </source>
</evidence>
<dbReference type="GO" id="GO:0015035">
    <property type="term" value="F:protein-disulfide reductase activity"/>
    <property type="evidence" value="ECO:0007669"/>
    <property type="project" value="InterPro"/>
</dbReference>
<dbReference type="OrthoDB" id="269384at2759"/>
<accession>A0A8J2PPU7</accession>
<sequence length="169" mass="19574">ACIEKRTFYRAISGLHSSINIHLSAKYLLTDRKSGSLFKSKGELQWGPNVTEFRNHFENDQVKGQSSQWLKNLYFLYLLELRAISKISGYLRQYDLYTGNRDEDVDVKSAIGDFLRVIDSFPFHFDENALFSGTDAAKLKVEFHNRFTNITKIMDCVGCQKCRLWGKTQ</sequence>
<protein>
    <submittedName>
        <fullName evidence="1">Uncharacterized protein</fullName>
    </submittedName>
</protein>
<dbReference type="GO" id="GO:0005789">
    <property type="term" value="C:endoplasmic reticulum membrane"/>
    <property type="evidence" value="ECO:0007669"/>
    <property type="project" value="TreeGrafter"/>
</dbReference>
<proteinExistence type="predicted"/>
<feature type="non-terminal residue" evidence="1">
    <location>
        <position position="1"/>
    </location>
</feature>
<keyword evidence="2" id="KW-1185">Reference proteome</keyword>
<gene>
    <name evidence="1" type="ORF">AFUS01_LOCUS33126</name>
</gene>
<feature type="non-terminal residue" evidence="1">
    <location>
        <position position="169"/>
    </location>
</feature>
<reference evidence="1" key="1">
    <citation type="submission" date="2021-06" db="EMBL/GenBank/DDBJ databases">
        <authorList>
            <person name="Hodson N. C."/>
            <person name="Mongue J. A."/>
            <person name="Jaron S. K."/>
        </authorList>
    </citation>
    <scope>NUCLEOTIDE SEQUENCE</scope>
</reference>
<dbReference type="AlphaFoldDB" id="A0A8J2PPU7"/>
<evidence type="ECO:0000313" key="1">
    <source>
        <dbReference type="EMBL" id="CAG7822881.1"/>
    </source>
</evidence>
<dbReference type="EMBL" id="CAJVCH010527742">
    <property type="protein sequence ID" value="CAG7822881.1"/>
    <property type="molecule type" value="Genomic_DNA"/>
</dbReference>
<dbReference type="GO" id="GO:0016972">
    <property type="term" value="F:thiol oxidase activity"/>
    <property type="evidence" value="ECO:0007669"/>
    <property type="project" value="InterPro"/>
</dbReference>
<name>A0A8J2PPU7_9HEXA</name>